<evidence type="ECO:0000256" key="3">
    <source>
        <dbReference type="ARBA" id="ARBA00022771"/>
    </source>
</evidence>
<dbReference type="RefSeq" id="XP_016968865.1">
    <property type="nucleotide sequence ID" value="XM_017113376.1"/>
</dbReference>
<evidence type="ECO:0000256" key="2">
    <source>
        <dbReference type="ARBA" id="ARBA00022723"/>
    </source>
</evidence>
<evidence type="ECO:0000313" key="6">
    <source>
        <dbReference type="RefSeq" id="XP_016968865.1"/>
    </source>
</evidence>
<accession>A0A6P4DTP9</accession>
<evidence type="ECO:0000256" key="1">
    <source>
        <dbReference type="ARBA" id="ARBA00004123"/>
    </source>
</evidence>
<proteinExistence type="predicted"/>
<dbReference type="InterPro" id="IPR012337">
    <property type="entry name" value="RNaseH-like_sf"/>
</dbReference>
<organism evidence="6">
    <name type="scientific">Drosophila rhopaloa</name>
    <name type="common">Fruit fly</name>
    <dbReference type="NCBI Taxonomy" id="1041015"/>
    <lineage>
        <taxon>Eukaryota</taxon>
        <taxon>Metazoa</taxon>
        <taxon>Ecdysozoa</taxon>
        <taxon>Arthropoda</taxon>
        <taxon>Hexapoda</taxon>
        <taxon>Insecta</taxon>
        <taxon>Pterygota</taxon>
        <taxon>Neoptera</taxon>
        <taxon>Endopterygota</taxon>
        <taxon>Diptera</taxon>
        <taxon>Brachycera</taxon>
        <taxon>Muscomorpha</taxon>
        <taxon>Ephydroidea</taxon>
        <taxon>Drosophilidae</taxon>
        <taxon>Drosophila</taxon>
        <taxon>Sophophora</taxon>
    </lineage>
</organism>
<dbReference type="OrthoDB" id="7865856at2759"/>
<sequence length="241" mass="27544">MKCAAKLFLGLGKHMPCFAHSINLVVNYTIKEINLFTRILDKIKRIVMHFKHSTAMMDQLRKAQIDEGTPEGKIRTLIQNVDTRWNYCVDMMESFLGLANKVAVLLIQRSERIKGLPQMLSASELSVCRDLFSLLQPFKKATEQISGEQYVTVSMVIPLISLLENNIKKLNMETNEGKQAKEALVRNSEKRFQSFQQNKILVKSSFLDPMFKKMYLSPLSVEDAILDGDLITKEQRIATTL</sequence>
<dbReference type="AlphaFoldDB" id="A0A6P4DTP9"/>
<evidence type="ECO:0000256" key="4">
    <source>
        <dbReference type="ARBA" id="ARBA00022833"/>
    </source>
</evidence>
<evidence type="ECO:0000256" key="5">
    <source>
        <dbReference type="ARBA" id="ARBA00023242"/>
    </source>
</evidence>
<dbReference type="InterPro" id="IPR052035">
    <property type="entry name" value="ZnF_BED_domain_contain"/>
</dbReference>
<gene>
    <name evidence="6" type="primary">LOC108036964</name>
</gene>
<comment type="subcellular location">
    <subcellularLocation>
        <location evidence="1">Nucleus</location>
    </subcellularLocation>
</comment>
<protein>
    <submittedName>
        <fullName evidence="6">Zinc finger BED domain-containing protein 4-like</fullName>
    </submittedName>
</protein>
<keyword evidence="4" id="KW-0862">Zinc</keyword>
<keyword evidence="5" id="KW-0539">Nucleus</keyword>
<reference evidence="6" key="1">
    <citation type="submission" date="2025-08" db="UniProtKB">
        <authorList>
            <consortium name="RefSeq"/>
        </authorList>
    </citation>
    <scope>IDENTIFICATION</scope>
</reference>
<dbReference type="PANTHER" id="PTHR46481">
    <property type="entry name" value="ZINC FINGER BED DOMAIN-CONTAINING PROTEIN 4"/>
    <property type="match status" value="1"/>
</dbReference>
<name>A0A6P4DTP9_DRORH</name>
<keyword evidence="2" id="KW-0479">Metal-binding</keyword>
<dbReference type="GO" id="GO:0008270">
    <property type="term" value="F:zinc ion binding"/>
    <property type="evidence" value="ECO:0007669"/>
    <property type="project" value="UniProtKB-KW"/>
</dbReference>
<dbReference type="GO" id="GO:0005634">
    <property type="term" value="C:nucleus"/>
    <property type="evidence" value="ECO:0007669"/>
    <property type="project" value="UniProtKB-SubCell"/>
</dbReference>
<keyword evidence="3" id="KW-0863">Zinc-finger</keyword>
<dbReference type="SUPFAM" id="SSF53098">
    <property type="entry name" value="Ribonuclease H-like"/>
    <property type="match status" value="1"/>
</dbReference>
<dbReference type="PANTHER" id="PTHR46481:SF10">
    <property type="entry name" value="ZINC FINGER BED DOMAIN-CONTAINING PROTEIN 39"/>
    <property type="match status" value="1"/>
</dbReference>